<name>A0ABY7FPJ4_MYAAR</name>
<gene>
    <name evidence="1" type="ORF">MAR_036748</name>
</gene>
<dbReference type="EMBL" id="CP111024">
    <property type="protein sequence ID" value="WAR23079.1"/>
    <property type="molecule type" value="Genomic_DNA"/>
</dbReference>
<protein>
    <submittedName>
        <fullName evidence="1">Uncharacterized protein</fullName>
    </submittedName>
</protein>
<proteinExistence type="predicted"/>
<reference evidence="1" key="1">
    <citation type="submission" date="2022-11" db="EMBL/GenBank/DDBJ databases">
        <title>Centuries of genome instability and evolution in soft-shell clam transmissible cancer (bioRxiv).</title>
        <authorList>
            <person name="Hart S.F.M."/>
            <person name="Yonemitsu M.A."/>
            <person name="Giersch R.M."/>
            <person name="Beal B.F."/>
            <person name="Arriagada G."/>
            <person name="Davis B.W."/>
            <person name="Ostrander E.A."/>
            <person name="Goff S.P."/>
            <person name="Metzger M.J."/>
        </authorList>
    </citation>
    <scope>NUCLEOTIDE SEQUENCE</scope>
    <source>
        <strain evidence="1">MELC-2E11</strain>
        <tissue evidence="1">Siphon/mantle</tissue>
    </source>
</reference>
<dbReference type="Proteomes" id="UP001164746">
    <property type="component" value="Chromosome 13"/>
</dbReference>
<accession>A0ABY7FPJ4</accession>
<keyword evidence="2" id="KW-1185">Reference proteome</keyword>
<evidence type="ECO:0000313" key="2">
    <source>
        <dbReference type="Proteomes" id="UP001164746"/>
    </source>
</evidence>
<evidence type="ECO:0000313" key="1">
    <source>
        <dbReference type="EMBL" id="WAR23079.1"/>
    </source>
</evidence>
<sequence length="126" mass="14590">MDNAESLQQENQLVLLKHQYSITKLAVHQILDNGIRMRIGQRRIIRLDEVRLEGPSQHPFTTCLRSRSSHHRKIHGRGDDLLLMDGGHLMESLCLRVSHKDSLYYNYEGFYSAVLIGLVDAVYKFI</sequence>
<organism evidence="1 2">
    <name type="scientific">Mya arenaria</name>
    <name type="common">Soft-shell clam</name>
    <dbReference type="NCBI Taxonomy" id="6604"/>
    <lineage>
        <taxon>Eukaryota</taxon>
        <taxon>Metazoa</taxon>
        <taxon>Spiralia</taxon>
        <taxon>Lophotrochozoa</taxon>
        <taxon>Mollusca</taxon>
        <taxon>Bivalvia</taxon>
        <taxon>Autobranchia</taxon>
        <taxon>Heteroconchia</taxon>
        <taxon>Euheterodonta</taxon>
        <taxon>Imparidentia</taxon>
        <taxon>Neoheterodontei</taxon>
        <taxon>Myida</taxon>
        <taxon>Myoidea</taxon>
        <taxon>Myidae</taxon>
        <taxon>Mya</taxon>
    </lineage>
</organism>